<dbReference type="EMBL" id="KN834781">
    <property type="protein sequence ID" value="KIK59185.1"/>
    <property type="molecule type" value="Genomic_DNA"/>
</dbReference>
<dbReference type="GO" id="GO:0050660">
    <property type="term" value="F:flavin adenine dinucleotide binding"/>
    <property type="evidence" value="ECO:0007669"/>
    <property type="project" value="InterPro"/>
</dbReference>
<keyword evidence="9" id="KW-1185">Reference proteome</keyword>
<keyword evidence="3" id="KW-0285">Flavoprotein</keyword>
<evidence type="ECO:0000256" key="2">
    <source>
        <dbReference type="ARBA" id="ARBA00010139"/>
    </source>
</evidence>
<sequence length="548" mass="61905">MSQVQEFDAVVVGGGFSGVHQLMELRKLGLKVRLLEAGSGLGGAWFWNRYPGARVDSVGLQLSRLPPNPVYQFKDPELWKDWTFSEKYSSWEEIQAYFKYVDQKRDLSRDVSYNSRVVSAVWDESANRWTIKTQSGDTYRSQYLCLCIGISAKEYVPDFKGLDTFKGEVHHTSNWPEKYDLKGKKIAVIGTGASGVQVIQEAAAVAEQLTVFQRTPNMALPMRQAKTDPKEEERKKKTVRPYEFRRLTQTFTGYCYDLSFKPTLEATPEERRLVYEDLWEKGGLLLWSSSFGDLFLNDEANDQVYNFWREKVRERINDPEVAEILAPTTKPHPFGLKRPSLEQNYYDLFNQPNVKIINIKKNPITEVTPDGIKTSDGTEHKIDILVLATGYDMVSGSTTAIDIRGQDGVSIKEKWNEGVKTYLGIGAAGFPNMFWVFGPQAPLAFANAQTSIEPTSEWVANCIKYCRENGIESLTPAPEAQDTWAAQVLAIAEMGLYYKAESWYIGANIPGKKRELLQFAGGIPNYLKAINDSASNNYFGWVPKKVAA</sequence>
<name>A0A0D0B6V7_9AGAR</name>
<dbReference type="Proteomes" id="UP000053593">
    <property type="component" value="Unassembled WGS sequence"/>
</dbReference>
<dbReference type="InterPro" id="IPR020946">
    <property type="entry name" value="Flavin_mOase-like"/>
</dbReference>
<keyword evidence="5" id="KW-0521">NADP</keyword>
<dbReference type="SUPFAM" id="SSF51905">
    <property type="entry name" value="FAD/NAD(P)-binding domain"/>
    <property type="match status" value="2"/>
</dbReference>
<dbReference type="InterPro" id="IPR050775">
    <property type="entry name" value="FAD-binding_Monooxygenases"/>
</dbReference>
<evidence type="ECO:0000313" key="9">
    <source>
        <dbReference type="Proteomes" id="UP000053593"/>
    </source>
</evidence>
<evidence type="ECO:0000256" key="7">
    <source>
        <dbReference type="ARBA" id="ARBA00023033"/>
    </source>
</evidence>
<reference evidence="8 9" key="1">
    <citation type="submission" date="2014-04" db="EMBL/GenBank/DDBJ databases">
        <title>Evolutionary Origins and Diversification of the Mycorrhizal Mutualists.</title>
        <authorList>
            <consortium name="DOE Joint Genome Institute"/>
            <consortium name="Mycorrhizal Genomics Consortium"/>
            <person name="Kohler A."/>
            <person name="Kuo A."/>
            <person name="Nagy L.G."/>
            <person name="Floudas D."/>
            <person name="Copeland A."/>
            <person name="Barry K.W."/>
            <person name="Cichocki N."/>
            <person name="Veneault-Fourrey C."/>
            <person name="LaButti K."/>
            <person name="Lindquist E.A."/>
            <person name="Lipzen A."/>
            <person name="Lundell T."/>
            <person name="Morin E."/>
            <person name="Murat C."/>
            <person name="Riley R."/>
            <person name="Ohm R."/>
            <person name="Sun H."/>
            <person name="Tunlid A."/>
            <person name="Henrissat B."/>
            <person name="Grigoriev I.V."/>
            <person name="Hibbett D.S."/>
            <person name="Martin F."/>
        </authorList>
    </citation>
    <scope>NUCLEOTIDE SEQUENCE [LARGE SCALE GENOMIC DNA]</scope>
    <source>
        <strain evidence="8 9">FD-317 M1</strain>
    </source>
</reference>
<organism evidence="8 9">
    <name type="scientific">Collybiopsis luxurians FD-317 M1</name>
    <dbReference type="NCBI Taxonomy" id="944289"/>
    <lineage>
        <taxon>Eukaryota</taxon>
        <taxon>Fungi</taxon>
        <taxon>Dikarya</taxon>
        <taxon>Basidiomycota</taxon>
        <taxon>Agaricomycotina</taxon>
        <taxon>Agaricomycetes</taxon>
        <taxon>Agaricomycetidae</taxon>
        <taxon>Agaricales</taxon>
        <taxon>Marasmiineae</taxon>
        <taxon>Omphalotaceae</taxon>
        <taxon>Collybiopsis</taxon>
        <taxon>Collybiopsis luxurians</taxon>
    </lineage>
</organism>
<dbReference type="GO" id="GO:0004499">
    <property type="term" value="F:N,N-dimethylaniline monooxygenase activity"/>
    <property type="evidence" value="ECO:0007669"/>
    <property type="project" value="InterPro"/>
</dbReference>
<evidence type="ECO:0008006" key="10">
    <source>
        <dbReference type="Google" id="ProtNLM"/>
    </source>
</evidence>
<keyword evidence="6" id="KW-0560">Oxidoreductase</keyword>
<evidence type="ECO:0000256" key="5">
    <source>
        <dbReference type="ARBA" id="ARBA00022857"/>
    </source>
</evidence>
<keyword evidence="4" id="KW-0274">FAD</keyword>
<dbReference type="PANTHER" id="PTHR43098">
    <property type="entry name" value="L-ORNITHINE N(5)-MONOOXYGENASE-RELATED"/>
    <property type="match status" value="1"/>
</dbReference>
<dbReference type="PRINTS" id="PR00411">
    <property type="entry name" value="PNDRDTASEI"/>
</dbReference>
<evidence type="ECO:0000256" key="6">
    <source>
        <dbReference type="ARBA" id="ARBA00023002"/>
    </source>
</evidence>
<comment type="cofactor">
    <cofactor evidence="1">
        <name>FAD</name>
        <dbReference type="ChEBI" id="CHEBI:57692"/>
    </cofactor>
</comment>
<dbReference type="Gene3D" id="3.50.50.60">
    <property type="entry name" value="FAD/NAD(P)-binding domain"/>
    <property type="match status" value="2"/>
</dbReference>
<evidence type="ECO:0000256" key="3">
    <source>
        <dbReference type="ARBA" id="ARBA00022630"/>
    </source>
</evidence>
<dbReference type="OrthoDB" id="66881at2759"/>
<dbReference type="AlphaFoldDB" id="A0A0D0B6V7"/>
<dbReference type="GO" id="GO:0050661">
    <property type="term" value="F:NADP binding"/>
    <property type="evidence" value="ECO:0007669"/>
    <property type="project" value="InterPro"/>
</dbReference>
<proteinExistence type="inferred from homology"/>
<dbReference type="PANTHER" id="PTHR43098:SF3">
    <property type="entry name" value="L-ORNITHINE N(5)-MONOOXYGENASE-RELATED"/>
    <property type="match status" value="1"/>
</dbReference>
<evidence type="ECO:0000256" key="1">
    <source>
        <dbReference type="ARBA" id="ARBA00001974"/>
    </source>
</evidence>
<protein>
    <recommendedName>
        <fullName evidence="10">FAD/NAD(P)-binding domain-containing protein</fullName>
    </recommendedName>
</protein>
<dbReference type="Pfam" id="PF00743">
    <property type="entry name" value="FMO-like"/>
    <property type="match status" value="1"/>
</dbReference>
<dbReference type="InterPro" id="IPR036188">
    <property type="entry name" value="FAD/NAD-bd_sf"/>
</dbReference>
<dbReference type="HOGENOM" id="CLU_006937_8_0_1"/>
<keyword evidence="7" id="KW-0503">Monooxygenase</keyword>
<evidence type="ECO:0000256" key="4">
    <source>
        <dbReference type="ARBA" id="ARBA00022827"/>
    </source>
</evidence>
<evidence type="ECO:0000313" key="8">
    <source>
        <dbReference type="EMBL" id="KIK59185.1"/>
    </source>
</evidence>
<comment type="similarity">
    <text evidence="2">Belongs to the FAD-binding monooxygenase family.</text>
</comment>
<accession>A0A0D0B6V7</accession>
<gene>
    <name evidence="8" type="ORF">GYMLUDRAFT_245604</name>
</gene>